<gene>
    <name evidence="2" type="ORF">ABLV49_13100</name>
</gene>
<feature type="transmembrane region" description="Helical" evidence="1">
    <location>
        <begin position="29"/>
        <end position="49"/>
    </location>
</feature>
<keyword evidence="1" id="KW-0812">Transmembrane</keyword>
<sequence>MGISALVRGLATFAGDCPLTLRIHGRKTAFGFAFLIAATFAATFGALSVRSHFSLSPSGRTR</sequence>
<name>A0AAU7LXL1_9BURK</name>
<accession>A0AAU7LXL1</accession>
<dbReference type="AlphaFoldDB" id="A0AAU7LXL1"/>
<protein>
    <submittedName>
        <fullName evidence="2">Uncharacterized protein</fullName>
    </submittedName>
</protein>
<dbReference type="RefSeq" id="WP_349281837.1">
    <property type="nucleotide sequence ID" value="NZ_CBCSCU010000022.1"/>
</dbReference>
<evidence type="ECO:0000313" key="2">
    <source>
        <dbReference type="EMBL" id="XBP72360.1"/>
    </source>
</evidence>
<organism evidence="2">
    <name type="scientific">Polaromonas hydrogenivorans</name>
    <dbReference type="NCBI Taxonomy" id="335476"/>
    <lineage>
        <taxon>Bacteria</taxon>
        <taxon>Pseudomonadati</taxon>
        <taxon>Pseudomonadota</taxon>
        <taxon>Betaproteobacteria</taxon>
        <taxon>Burkholderiales</taxon>
        <taxon>Comamonadaceae</taxon>
        <taxon>Polaromonas</taxon>
    </lineage>
</organism>
<evidence type="ECO:0000256" key="1">
    <source>
        <dbReference type="SAM" id="Phobius"/>
    </source>
</evidence>
<dbReference type="EMBL" id="CP157675">
    <property type="protein sequence ID" value="XBP72360.1"/>
    <property type="molecule type" value="Genomic_DNA"/>
</dbReference>
<reference evidence="2" key="1">
    <citation type="submission" date="2024-05" db="EMBL/GenBank/DDBJ databases">
        <authorList>
            <person name="Bunk B."/>
            <person name="Swiderski J."/>
            <person name="Sproer C."/>
            <person name="Thiel V."/>
        </authorList>
    </citation>
    <scope>NUCLEOTIDE SEQUENCE</scope>
    <source>
        <strain evidence="2">DSM 17735</strain>
    </source>
</reference>
<keyword evidence="1" id="KW-1133">Transmembrane helix</keyword>
<proteinExistence type="predicted"/>
<keyword evidence="1" id="KW-0472">Membrane</keyword>